<dbReference type="EMBL" id="JAIWYP010000014">
    <property type="protein sequence ID" value="KAH3713023.1"/>
    <property type="molecule type" value="Genomic_DNA"/>
</dbReference>
<evidence type="ECO:0000313" key="2">
    <source>
        <dbReference type="Proteomes" id="UP000828390"/>
    </source>
</evidence>
<accession>A0A9D4HC86</accession>
<comment type="caution">
    <text evidence="1">The sequence shown here is derived from an EMBL/GenBank/DDBJ whole genome shotgun (WGS) entry which is preliminary data.</text>
</comment>
<sequence length="80" mass="9244">MQPKYNVAATLEKNVAVTLEKNVGETFIYTIVTTKLQRLMKRPGNVLYATLWQRSVMVADVVCCRRYDLNITLQQRSHNV</sequence>
<proteinExistence type="predicted"/>
<organism evidence="1 2">
    <name type="scientific">Dreissena polymorpha</name>
    <name type="common">Zebra mussel</name>
    <name type="synonym">Mytilus polymorpha</name>
    <dbReference type="NCBI Taxonomy" id="45954"/>
    <lineage>
        <taxon>Eukaryota</taxon>
        <taxon>Metazoa</taxon>
        <taxon>Spiralia</taxon>
        <taxon>Lophotrochozoa</taxon>
        <taxon>Mollusca</taxon>
        <taxon>Bivalvia</taxon>
        <taxon>Autobranchia</taxon>
        <taxon>Heteroconchia</taxon>
        <taxon>Euheterodonta</taxon>
        <taxon>Imparidentia</taxon>
        <taxon>Neoheterodontei</taxon>
        <taxon>Myida</taxon>
        <taxon>Dreissenoidea</taxon>
        <taxon>Dreissenidae</taxon>
        <taxon>Dreissena</taxon>
    </lineage>
</organism>
<gene>
    <name evidence="1" type="ORF">DPMN_072786</name>
</gene>
<evidence type="ECO:0000313" key="1">
    <source>
        <dbReference type="EMBL" id="KAH3713023.1"/>
    </source>
</evidence>
<reference evidence="1" key="1">
    <citation type="journal article" date="2019" name="bioRxiv">
        <title>The Genome of the Zebra Mussel, Dreissena polymorpha: A Resource for Invasive Species Research.</title>
        <authorList>
            <person name="McCartney M.A."/>
            <person name="Auch B."/>
            <person name="Kono T."/>
            <person name="Mallez S."/>
            <person name="Zhang Y."/>
            <person name="Obille A."/>
            <person name="Becker A."/>
            <person name="Abrahante J.E."/>
            <person name="Garbe J."/>
            <person name="Badalamenti J.P."/>
            <person name="Herman A."/>
            <person name="Mangelson H."/>
            <person name="Liachko I."/>
            <person name="Sullivan S."/>
            <person name="Sone E.D."/>
            <person name="Koren S."/>
            <person name="Silverstein K.A.T."/>
            <person name="Beckman K.B."/>
            <person name="Gohl D.M."/>
        </authorList>
    </citation>
    <scope>NUCLEOTIDE SEQUENCE</scope>
    <source>
        <strain evidence="1">Duluth1</strain>
        <tissue evidence="1">Whole animal</tissue>
    </source>
</reference>
<keyword evidence="2" id="KW-1185">Reference proteome</keyword>
<protein>
    <submittedName>
        <fullName evidence="1">Uncharacterized protein</fullName>
    </submittedName>
</protein>
<dbReference type="AlphaFoldDB" id="A0A9D4HC86"/>
<reference evidence="1" key="2">
    <citation type="submission" date="2020-11" db="EMBL/GenBank/DDBJ databases">
        <authorList>
            <person name="McCartney M.A."/>
            <person name="Auch B."/>
            <person name="Kono T."/>
            <person name="Mallez S."/>
            <person name="Becker A."/>
            <person name="Gohl D.M."/>
            <person name="Silverstein K.A.T."/>
            <person name="Koren S."/>
            <person name="Bechman K.B."/>
            <person name="Herman A."/>
            <person name="Abrahante J.E."/>
            <person name="Garbe J."/>
        </authorList>
    </citation>
    <scope>NUCLEOTIDE SEQUENCE</scope>
    <source>
        <strain evidence="1">Duluth1</strain>
        <tissue evidence="1">Whole animal</tissue>
    </source>
</reference>
<name>A0A9D4HC86_DREPO</name>
<dbReference type="Proteomes" id="UP000828390">
    <property type="component" value="Unassembled WGS sequence"/>
</dbReference>